<feature type="domain" description="Glycosyltransferase subfamily 4-like N-terminal" evidence="2">
    <location>
        <begin position="13"/>
        <end position="173"/>
    </location>
</feature>
<dbReference type="PANTHER" id="PTHR45947">
    <property type="entry name" value="SULFOQUINOVOSYL TRANSFERASE SQD2"/>
    <property type="match status" value="1"/>
</dbReference>
<sequence length="366" mass="42120">MRVLHVLGGLDRGGAETMIMNLYRNIDRENLQFDFIIHTDKKCDYEDEITSLGGNVYTIPRYKGKNHLQYIKAWHNFFRQNTQYKIVHGHMRSTAYLYLSIAKKYGLKTIAHSHNTSSGKGFPSLVKSILQYPIRYNADYLLACSKYAGLWLFGKKACEMGNFYVLNNAIDTKKFNYNEKVREYKREELGIKDKFVIGHIGRFHEQKNHEYLIDIFSSVYKKNKDAVLILVGDGPKKNAIMKKVDMLGLTENVLFTGVRTDIPELFQTMDIFVFPSLYEGLPVTLIEAQASGLQCIIADNITKEVNITGAINYISITKPSSFWAEEIINRSRYTRQSTSTTISEAGYDVKLNAKWLQNFYQEIQGE</sequence>
<dbReference type="PANTHER" id="PTHR45947:SF3">
    <property type="entry name" value="SULFOQUINOVOSYL TRANSFERASE SQD2"/>
    <property type="match status" value="1"/>
</dbReference>
<dbReference type="Gene3D" id="3.40.50.2000">
    <property type="entry name" value="Glycogen Phosphorylase B"/>
    <property type="match status" value="2"/>
</dbReference>
<organism evidence="3 4">
    <name type="scientific">Mesobacillus maritimus</name>
    <dbReference type="NCBI Taxonomy" id="1643336"/>
    <lineage>
        <taxon>Bacteria</taxon>
        <taxon>Bacillati</taxon>
        <taxon>Bacillota</taxon>
        <taxon>Bacilli</taxon>
        <taxon>Bacillales</taxon>
        <taxon>Bacillaceae</taxon>
        <taxon>Mesobacillus</taxon>
    </lineage>
</organism>
<gene>
    <name evidence="3" type="ORF">H0185_11025</name>
</gene>
<comment type="caution">
    <text evidence="3">The sequence shown here is derived from an EMBL/GenBank/DDBJ whole genome shotgun (WGS) entry which is preliminary data.</text>
</comment>
<dbReference type="InterPro" id="IPR001296">
    <property type="entry name" value="Glyco_trans_1"/>
</dbReference>
<evidence type="ECO:0000313" key="4">
    <source>
        <dbReference type="Proteomes" id="UP000769780"/>
    </source>
</evidence>
<name>A0ABS7K4Y9_9BACI</name>
<proteinExistence type="predicted"/>
<dbReference type="CDD" id="cd03812">
    <property type="entry name" value="GT4_CapH-like"/>
    <property type="match status" value="1"/>
</dbReference>
<dbReference type="Pfam" id="PF00534">
    <property type="entry name" value="Glycos_transf_1"/>
    <property type="match status" value="1"/>
</dbReference>
<evidence type="ECO:0000259" key="2">
    <source>
        <dbReference type="Pfam" id="PF13439"/>
    </source>
</evidence>
<dbReference type="EMBL" id="JACWFH010000012">
    <property type="protein sequence ID" value="MBY0097326.1"/>
    <property type="molecule type" value="Genomic_DNA"/>
</dbReference>
<dbReference type="Pfam" id="PF13439">
    <property type="entry name" value="Glyco_transf_4"/>
    <property type="match status" value="1"/>
</dbReference>
<keyword evidence="4" id="KW-1185">Reference proteome</keyword>
<dbReference type="InterPro" id="IPR050194">
    <property type="entry name" value="Glycosyltransferase_grp1"/>
</dbReference>
<evidence type="ECO:0000259" key="1">
    <source>
        <dbReference type="Pfam" id="PF00534"/>
    </source>
</evidence>
<accession>A0ABS7K4Y9</accession>
<dbReference type="Proteomes" id="UP000769780">
    <property type="component" value="Unassembled WGS sequence"/>
</dbReference>
<reference evidence="3 4" key="1">
    <citation type="submission" date="2020-07" db="EMBL/GenBank/DDBJ databases">
        <title>Fungal Genomes of the International Space Station.</title>
        <authorList>
            <person name="Seuylemezian A."/>
            <person name="Singh N.K."/>
            <person name="Wood J."/>
            <person name="Venkateswaran K."/>
        </authorList>
    </citation>
    <scope>NUCLEOTIDE SEQUENCE [LARGE SCALE GENOMIC DNA]</scope>
    <source>
        <strain evidence="3 4">PL-B2</strain>
    </source>
</reference>
<feature type="domain" description="Glycosyl transferase family 1" evidence="1">
    <location>
        <begin position="183"/>
        <end position="299"/>
    </location>
</feature>
<protein>
    <submittedName>
        <fullName evidence="3">Glycosyltransferase family 1 protein</fullName>
    </submittedName>
</protein>
<evidence type="ECO:0000313" key="3">
    <source>
        <dbReference type="EMBL" id="MBY0097326.1"/>
    </source>
</evidence>
<dbReference type="InterPro" id="IPR028098">
    <property type="entry name" value="Glyco_trans_4-like_N"/>
</dbReference>
<dbReference type="SUPFAM" id="SSF53756">
    <property type="entry name" value="UDP-Glycosyltransferase/glycogen phosphorylase"/>
    <property type="match status" value="1"/>
</dbReference>